<evidence type="ECO:0000313" key="3">
    <source>
        <dbReference type="Proteomes" id="UP001280897"/>
    </source>
</evidence>
<name>A0AAN6BHK7_PEDAC</name>
<proteinExistence type="predicted"/>
<gene>
    <name evidence="1" type="ORF">R0G89_03010</name>
    <name evidence="2" type="ORF">R0H03_00185</name>
</gene>
<evidence type="ECO:0000313" key="1">
    <source>
        <dbReference type="EMBL" id="MDV2620700.1"/>
    </source>
</evidence>
<dbReference type="RefSeq" id="WP_002829714.1">
    <property type="nucleotide sequence ID" value="NZ_BJMF01000001.1"/>
</dbReference>
<reference evidence="1" key="1">
    <citation type="journal article" date="2023" name="PeerJ">
        <title>Selection and evaluation of lactic acid bacteria from chicken feces in Thailand as potential probiotics.</title>
        <authorList>
            <person name="Khurajog B."/>
            <person name="Disastra Y."/>
            <person name="Lawwyne L.D."/>
            <person name="Sirichokchatchawan W."/>
            <person name="Niyomtham W."/>
            <person name="Yindee J."/>
            <person name="Hampson D.J."/>
            <person name="Prapasarakul N."/>
        </authorList>
    </citation>
    <scope>NUCLEOTIDE SEQUENCE</scope>
    <source>
        <strain evidence="2">BF14</strain>
        <strain evidence="1">BF9</strain>
    </source>
</reference>
<dbReference type="Proteomes" id="UP001280415">
    <property type="component" value="Unassembled WGS sequence"/>
</dbReference>
<dbReference type="Proteomes" id="UP001280897">
    <property type="component" value="Unassembled WGS sequence"/>
</dbReference>
<reference evidence="1" key="2">
    <citation type="submission" date="2023-10" db="EMBL/GenBank/DDBJ databases">
        <authorList>
            <person name="Khurajog B."/>
        </authorList>
    </citation>
    <scope>NUCLEOTIDE SEQUENCE</scope>
    <source>
        <strain evidence="2">BF14</strain>
        <strain evidence="1">BF9</strain>
    </source>
</reference>
<dbReference type="GeneID" id="57366585"/>
<accession>A0AAN6BHK7</accession>
<dbReference type="AlphaFoldDB" id="A0AAN6BHK7"/>
<dbReference type="KEGG" id="paci:A4V11_05330"/>
<comment type="caution">
    <text evidence="1">The sequence shown here is derived from an EMBL/GenBank/DDBJ whole genome shotgun (WGS) entry which is preliminary data.</text>
</comment>
<dbReference type="EMBL" id="JAWJAV010000002">
    <property type="protein sequence ID" value="MDV2620700.1"/>
    <property type="molecule type" value="Genomic_DNA"/>
</dbReference>
<evidence type="ECO:0000313" key="2">
    <source>
        <dbReference type="EMBL" id="MDV2910290.1"/>
    </source>
</evidence>
<sequence length="175" mass="20218">MIFKYDVLSKVMQEDKTIEINKDSCIKKIAGLNGVEYDVRSSNRHDYFVFLPLNDDEGLVISTDNHTELGFELLRTPKKEFFLSINTNINLVDYYDGPGTQTDFPDVLEQEELDQNYNHCYGASDQALKETKLYQQVDNCVSKYLRVDAKLEEKLNLVIMRLAFLAHSQRQHAVA</sequence>
<dbReference type="EMBL" id="JAWJAX010000001">
    <property type="protein sequence ID" value="MDV2910290.1"/>
    <property type="molecule type" value="Genomic_DNA"/>
</dbReference>
<organism evidence="1 3">
    <name type="scientific">Pediococcus acidilactici</name>
    <dbReference type="NCBI Taxonomy" id="1254"/>
    <lineage>
        <taxon>Bacteria</taxon>
        <taxon>Bacillati</taxon>
        <taxon>Bacillota</taxon>
        <taxon>Bacilli</taxon>
        <taxon>Lactobacillales</taxon>
        <taxon>Lactobacillaceae</taxon>
        <taxon>Pediococcus</taxon>
        <taxon>Pediococcus acidilactici group</taxon>
    </lineage>
</organism>
<protein>
    <submittedName>
        <fullName evidence="1">Uncharacterized protein</fullName>
    </submittedName>
</protein>